<organism evidence="1 2">
    <name type="scientific">Neophaeococcomyces mojaviensis</name>
    <dbReference type="NCBI Taxonomy" id="3383035"/>
    <lineage>
        <taxon>Eukaryota</taxon>
        <taxon>Fungi</taxon>
        <taxon>Dikarya</taxon>
        <taxon>Ascomycota</taxon>
        <taxon>Pezizomycotina</taxon>
        <taxon>Eurotiomycetes</taxon>
        <taxon>Chaetothyriomycetidae</taxon>
        <taxon>Chaetothyriales</taxon>
        <taxon>Chaetothyriales incertae sedis</taxon>
        <taxon>Neophaeococcomyces</taxon>
    </lineage>
</organism>
<accession>A0ACC3A6X4</accession>
<dbReference type="EMBL" id="JAPDRQ010000078">
    <property type="protein sequence ID" value="KAJ9656393.1"/>
    <property type="molecule type" value="Genomic_DNA"/>
</dbReference>
<protein>
    <submittedName>
        <fullName evidence="1">Uncharacterized protein</fullName>
    </submittedName>
</protein>
<proteinExistence type="predicted"/>
<name>A0ACC3A6X4_9EURO</name>
<comment type="caution">
    <text evidence="1">The sequence shown here is derived from an EMBL/GenBank/DDBJ whole genome shotgun (WGS) entry which is preliminary data.</text>
</comment>
<gene>
    <name evidence="1" type="ORF">H2198_004971</name>
</gene>
<evidence type="ECO:0000313" key="2">
    <source>
        <dbReference type="Proteomes" id="UP001172386"/>
    </source>
</evidence>
<evidence type="ECO:0000313" key="1">
    <source>
        <dbReference type="EMBL" id="KAJ9656393.1"/>
    </source>
</evidence>
<keyword evidence="2" id="KW-1185">Reference proteome</keyword>
<reference evidence="1" key="1">
    <citation type="submission" date="2022-10" db="EMBL/GenBank/DDBJ databases">
        <title>Culturing micro-colonial fungi from biological soil crusts in the Mojave desert and describing Neophaeococcomyces mojavensis, and introducing the new genera and species Taxawa tesnikishii.</title>
        <authorList>
            <person name="Kurbessoian T."/>
            <person name="Stajich J.E."/>
        </authorList>
    </citation>
    <scope>NUCLEOTIDE SEQUENCE</scope>
    <source>
        <strain evidence="1">JES_112</strain>
    </source>
</reference>
<dbReference type="Proteomes" id="UP001172386">
    <property type="component" value="Unassembled WGS sequence"/>
</dbReference>
<sequence length="314" mass="35652">MSEVKEGHAPFTHTTLTEPAQTWYQIHGSLTATTHPLIILHGGPGASHIYLTDLVYLQTHHNRTIIFYDQIGCGNSTHLPHRRLDTSFWTPQLFIDELDNLISHLNIKSFDLLGQSWGGMLASEYAVTKSSDSSTGLKRIIIANSPASMPLWMKSCNEWRAMLPRSVDETLTKYEAAQDYTNPEYTAAVLEFYKLHLCRKQHPNGTDPFPEPVMKMMKLLEEDDTVYFTMNGPSEFTVIGSLKEWSVIGRLGKVNVPTLVINGEYDEARAICVKPFVDEIKGAEWVTIQDASHCAHLERTEEFCRVVTEWTERH</sequence>